<keyword evidence="3" id="KW-0862">Zinc</keyword>
<comment type="cofactor">
    <cofactor evidence="3">
        <name>Zn(2+)</name>
        <dbReference type="ChEBI" id="CHEBI:29105"/>
    </cofactor>
    <text evidence="3">Binds 2 Zn(2+) ions.</text>
</comment>
<accession>A0A1M5E0I4</accession>
<dbReference type="AlphaFoldDB" id="A0A1M5E0I4"/>
<dbReference type="PRINTS" id="PR00113">
    <property type="entry name" value="ALKPHPHTASE"/>
</dbReference>
<comment type="similarity">
    <text evidence="4">Belongs to the alkaline phosphatase family.</text>
</comment>
<organism evidence="6 7">
    <name type="scientific">Mariniphaga anaerophila</name>
    <dbReference type="NCBI Taxonomy" id="1484053"/>
    <lineage>
        <taxon>Bacteria</taxon>
        <taxon>Pseudomonadati</taxon>
        <taxon>Bacteroidota</taxon>
        <taxon>Bacteroidia</taxon>
        <taxon>Marinilabiliales</taxon>
        <taxon>Prolixibacteraceae</taxon>
        <taxon>Mariniphaga</taxon>
    </lineage>
</organism>
<feature type="binding site" evidence="3">
    <location>
        <position position="320"/>
    </location>
    <ligand>
        <name>Zn(2+)</name>
        <dbReference type="ChEBI" id="CHEBI:29105"/>
        <label>2</label>
    </ligand>
</feature>
<dbReference type="EMBL" id="FQUM01000008">
    <property type="protein sequence ID" value="SHF72778.1"/>
    <property type="molecule type" value="Genomic_DNA"/>
</dbReference>
<feature type="active site" description="Phosphoserine intermediate" evidence="2">
    <location>
        <position position="105"/>
    </location>
</feature>
<dbReference type="InterPro" id="IPR001952">
    <property type="entry name" value="Alkaline_phosphatase"/>
</dbReference>
<proteinExistence type="inferred from homology"/>
<evidence type="ECO:0000256" key="1">
    <source>
        <dbReference type="ARBA" id="ARBA00022553"/>
    </source>
</evidence>
<dbReference type="InterPro" id="IPR017850">
    <property type="entry name" value="Alkaline_phosphatase_core_sf"/>
</dbReference>
<dbReference type="PANTHER" id="PTHR11596:SF5">
    <property type="entry name" value="ALKALINE PHOSPHATASE"/>
    <property type="match status" value="1"/>
</dbReference>
<keyword evidence="7" id="KW-1185">Reference proteome</keyword>
<dbReference type="Proteomes" id="UP000184164">
    <property type="component" value="Unassembled WGS sequence"/>
</dbReference>
<dbReference type="SMART" id="SM00098">
    <property type="entry name" value="alkPPc"/>
    <property type="match status" value="1"/>
</dbReference>
<evidence type="ECO:0000256" key="3">
    <source>
        <dbReference type="PIRSR" id="PIRSR601952-2"/>
    </source>
</evidence>
<dbReference type="STRING" id="1484053.SAMN05444274_10838"/>
<feature type="binding site" evidence="3">
    <location>
        <position position="64"/>
    </location>
    <ligand>
        <name>Zn(2+)</name>
        <dbReference type="ChEBI" id="CHEBI:29105"/>
        <label>2</label>
    </ligand>
</feature>
<dbReference type="PANTHER" id="PTHR11596">
    <property type="entry name" value="ALKALINE PHOSPHATASE"/>
    <property type="match status" value="1"/>
</dbReference>
<protein>
    <submittedName>
        <fullName evidence="6">Alkaline phosphatase</fullName>
    </submittedName>
</protein>
<keyword evidence="1" id="KW-0597">Phosphoprotein</keyword>
<evidence type="ECO:0000256" key="5">
    <source>
        <dbReference type="SAM" id="SignalP"/>
    </source>
</evidence>
<dbReference type="CDD" id="cd16012">
    <property type="entry name" value="ALP"/>
    <property type="match status" value="1"/>
</dbReference>
<reference evidence="7" key="1">
    <citation type="submission" date="2016-11" db="EMBL/GenBank/DDBJ databases">
        <authorList>
            <person name="Varghese N."/>
            <person name="Submissions S."/>
        </authorList>
    </citation>
    <scope>NUCLEOTIDE SEQUENCE [LARGE SCALE GENOMIC DNA]</scope>
    <source>
        <strain evidence="7">DSM 26910</strain>
    </source>
</reference>
<name>A0A1M5E0I4_9BACT</name>
<comment type="cofactor">
    <cofactor evidence="3">
        <name>Mg(2+)</name>
        <dbReference type="ChEBI" id="CHEBI:18420"/>
    </cofactor>
    <text evidence="3">Binds 1 Mg(2+) ion.</text>
</comment>
<keyword evidence="5" id="KW-0732">Signal</keyword>
<feature type="chain" id="PRO_5011957172" evidence="5">
    <location>
        <begin position="20"/>
        <end position="383"/>
    </location>
</feature>
<gene>
    <name evidence="6" type="ORF">SAMN05444274_10838</name>
</gene>
<evidence type="ECO:0000256" key="2">
    <source>
        <dbReference type="PIRSR" id="PIRSR601952-1"/>
    </source>
</evidence>
<dbReference type="GO" id="GO:0004035">
    <property type="term" value="F:alkaline phosphatase activity"/>
    <property type="evidence" value="ECO:0007669"/>
    <property type="project" value="TreeGrafter"/>
</dbReference>
<feature type="binding site" evidence="3">
    <location>
        <position position="281"/>
    </location>
    <ligand>
        <name>Zn(2+)</name>
        <dbReference type="ChEBI" id="CHEBI:29105"/>
        <label>2</label>
    </ligand>
</feature>
<feature type="binding site" evidence="3">
    <location>
        <position position="158"/>
    </location>
    <ligand>
        <name>Mg(2+)</name>
        <dbReference type="ChEBI" id="CHEBI:18420"/>
    </ligand>
</feature>
<evidence type="ECO:0000313" key="7">
    <source>
        <dbReference type="Proteomes" id="UP000184164"/>
    </source>
</evidence>
<dbReference type="SUPFAM" id="SSF53649">
    <property type="entry name" value="Alkaline phosphatase-like"/>
    <property type="match status" value="1"/>
</dbReference>
<evidence type="ECO:0000313" key="6">
    <source>
        <dbReference type="EMBL" id="SHF72778.1"/>
    </source>
</evidence>
<feature type="signal peptide" evidence="5">
    <location>
        <begin position="1"/>
        <end position="19"/>
    </location>
</feature>
<feature type="binding site" evidence="3">
    <location>
        <position position="156"/>
    </location>
    <ligand>
        <name>Mg(2+)</name>
        <dbReference type="ChEBI" id="CHEBI:18420"/>
    </ligand>
</feature>
<feature type="binding site" evidence="3">
    <location>
        <position position="272"/>
    </location>
    <ligand>
        <name>Mg(2+)</name>
        <dbReference type="ChEBI" id="CHEBI:18420"/>
    </ligand>
</feature>
<feature type="binding site" evidence="3">
    <location>
        <position position="319"/>
    </location>
    <ligand>
        <name>Zn(2+)</name>
        <dbReference type="ChEBI" id="CHEBI:29105"/>
        <label>2</label>
    </ligand>
</feature>
<keyword evidence="3" id="KW-0479">Metal-binding</keyword>
<feature type="binding site" evidence="3">
    <location>
        <position position="277"/>
    </location>
    <ligand>
        <name>Zn(2+)</name>
        <dbReference type="ChEBI" id="CHEBI:29105"/>
        <label>2</label>
    </ligand>
</feature>
<dbReference type="Pfam" id="PF00245">
    <property type="entry name" value="Alk_phosphatase"/>
    <property type="match status" value="1"/>
</dbReference>
<keyword evidence="3" id="KW-0460">Magnesium</keyword>
<dbReference type="Gene3D" id="3.40.720.10">
    <property type="entry name" value="Alkaline Phosphatase, subunit A"/>
    <property type="match status" value="1"/>
</dbReference>
<evidence type="ECO:0000256" key="4">
    <source>
        <dbReference type="RuleBase" id="RU003946"/>
    </source>
</evidence>
<dbReference type="GO" id="GO:0046872">
    <property type="term" value="F:metal ion binding"/>
    <property type="evidence" value="ECO:0007669"/>
    <property type="project" value="UniProtKB-KW"/>
</dbReference>
<sequence length="383" mass="41447">MQKLISLMFALLLGLSSIAQDEYLNAEAEKSDKIYPGGEAYDVTIFPQKFRGKTPKNIILMISDGMGLTHLNAALVANKGQLFLRNFHHIGFAETQSANKYTTDSSAAGTAIATGVRTNNGALGVDPDNNPVKSILEDAEGKGLATGLVSTSAITHATPASFIAHQPKRNMYEEIAADFLSTDIDVFIGGGCDHFTERKDGRNLVKELKKKEYKVEQDINKIEKVKKGKLAGLTAPVHNPAMPERGDMLPKATKTAVNILDNNKKGFFLMVEGSQVDWGGHAGSTVEVVQEMLDFDRAVGKALEFASKNRETLVIVTADHETGGMAILDGNFETGMVKGEFSTGSHTGIMVPILSWGPGAEEFTGFMKNTDIHDRMKKLLLGE</sequence>
<feature type="binding site" evidence="3">
    <location>
        <position position="64"/>
    </location>
    <ligand>
        <name>Mg(2+)</name>
        <dbReference type="ChEBI" id="CHEBI:18420"/>
    </ligand>
</feature>
<dbReference type="RefSeq" id="WP_073002968.1">
    <property type="nucleotide sequence ID" value="NZ_FQUM01000008.1"/>
</dbReference>
<dbReference type="OrthoDB" id="9794455at2"/>